<dbReference type="EMBL" id="VIKS01000011">
    <property type="protein sequence ID" value="TQV85802.1"/>
    <property type="molecule type" value="Genomic_DNA"/>
</dbReference>
<protein>
    <submittedName>
        <fullName evidence="2">Methylase</fullName>
    </submittedName>
</protein>
<dbReference type="OrthoDB" id="1459304at2"/>
<proteinExistence type="predicted"/>
<sequence>MEKSESQCKQGSLVIAGCGLHPGHMTLETQSHIQHADIVLVVAPNALSVQQIRALNPNIENLGLLYKEDTTRLQTYYLMVDRMEELVQSGKKVCTIYYGHPGIFVLSTHIARDRLEQQGYSVKMLPGISADACLFADLNLDPATTGCQAYESTQFLLTARDIDNGAALILWQIGLVGEHTLKLQQPGKRGLSAITRLLMEHYPSDHKVCLYEAPTLPGFDPRIDWIELEDLPAASVKSITTLVVPSYSELNFAKERLEWLGLTEADLSAWDQPVKDEKEKAIN</sequence>
<dbReference type="InterPro" id="IPR014777">
    <property type="entry name" value="4pyrrole_Mease_sub1"/>
</dbReference>
<organism evidence="2 3">
    <name type="scientific">Aliikangiella coralliicola</name>
    <dbReference type="NCBI Taxonomy" id="2592383"/>
    <lineage>
        <taxon>Bacteria</taxon>
        <taxon>Pseudomonadati</taxon>
        <taxon>Pseudomonadota</taxon>
        <taxon>Gammaproteobacteria</taxon>
        <taxon>Oceanospirillales</taxon>
        <taxon>Pleioneaceae</taxon>
        <taxon>Aliikangiella</taxon>
    </lineage>
</organism>
<dbReference type="CDD" id="cd19916">
    <property type="entry name" value="OphMA_like"/>
    <property type="match status" value="1"/>
</dbReference>
<evidence type="ECO:0000259" key="1">
    <source>
        <dbReference type="Pfam" id="PF00590"/>
    </source>
</evidence>
<dbReference type="GO" id="GO:0032259">
    <property type="term" value="P:methylation"/>
    <property type="evidence" value="ECO:0007669"/>
    <property type="project" value="UniProtKB-KW"/>
</dbReference>
<accession>A0A545U8K6</accession>
<dbReference type="Pfam" id="PF00590">
    <property type="entry name" value="TP_methylase"/>
    <property type="match status" value="1"/>
</dbReference>
<evidence type="ECO:0000313" key="3">
    <source>
        <dbReference type="Proteomes" id="UP000315439"/>
    </source>
</evidence>
<name>A0A545U8K6_9GAMM</name>
<dbReference type="Gene3D" id="3.40.1010.10">
    <property type="entry name" value="Cobalt-precorrin-4 Transmethylase, Domain 1"/>
    <property type="match status" value="1"/>
</dbReference>
<keyword evidence="3" id="KW-1185">Reference proteome</keyword>
<gene>
    <name evidence="2" type="ORF">FLL46_17915</name>
</gene>
<comment type="caution">
    <text evidence="2">The sequence shown here is derived from an EMBL/GenBank/DDBJ whole genome shotgun (WGS) entry which is preliminary data.</text>
</comment>
<reference evidence="2 3" key="1">
    <citation type="submission" date="2019-07" db="EMBL/GenBank/DDBJ databases">
        <title>Draft genome for Aliikangiella sp. M105.</title>
        <authorList>
            <person name="Wang G."/>
        </authorList>
    </citation>
    <scope>NUCLEOTIDE SEQUENCE [LARGE SCALE GENOMIC DNA]</scope>
    <source>
        <strain evidence="2 3">M105</strain>
    </source>
</reference>
<keyword evidence="2" id="KW-0489">Methyltransferase</keyword>
<feature type="domain" description="Tetrapyrrole methylase" evidence="1">
    <location>
        <begin position="13"/>
        <end position="216"/>
    </location>
</feature>
<evidence type="ECO:0000313" key="2">
    <source>
        <dbReference type="EMBL" id="TQV85802.1"/>
    </source>
</evidence>
<dbReference type="SUPFAM" id="SSF53790">
    <property type="entry name" value="Tetrapyrrole methylase"/>
    <property type="match status" value="1"/>
</dbReference>
<dbReference type="InterPro" id="IPR000878">
    <property type="entry name" value="4pyrrol_Mease"/>
</dbReference>
<dbReference type="GO" id="GO:0008168">
    <property type="term" value="F:methyltransferase activity"/>
    <property type="evidence" value="ECO:0007669"/>
    <property type="project" value="UniProtKB-KW"/>
</dbReference>
<keyword evidence="2" id="KW-0808">Transferase</keyword>
<dbReference type="InterPro" id="IPR035996">
    <property type="entry name" value="4pyrrol_Methylase_sf"/>
</dbReference>
<dbReference type="Proteomes" id="UP000315439">
    <property type="component" value="Unassembled WGS sequence"/>
</dbReference>
<dbReference type="RefSeq" id="WP_142932721.1">
    <property type="nucleotide sequence ID" value="NZ_ML660167.1"/>
</dbReference>
<dbReference type="AlphaFoldDB" id="A0A545U8K6"/>